<gene>
    <name evidence="3" type="ORF">CARN2_1653</name>
</gene>
<evidence type="ECO:0000256" key="1">
    <source>
        <dbReference type="SAM" id="MobiDB-lite"/>
    </source>
</evidence>
<comment type="caution">
    <text evidence="3">The sequence shown here is derived from an EMBL/GenBank/DDBJ whole genome shotgun (WGS) entry which is preliminary data.</text>
</comment>
<sequence length="125" mass="14487">MVKRQNMQPHGMKEPVMQCRHCVETRLVMAERHGIEIDYCPKCRGVWLDRGELDKILERAAIEQGSLPQRMAAAQTSAPLGPDRAGQRRQPDFADSDFGHHGHDARYVDPRRKRKSMWSELFDFD</sequence>
<name>E6PQ39_9ZZZZ</name>
<accession>E6PQ39</accession>
<evidence type="ECO:0000259" key="2">
    <source>
        <dbReference type="Pfam" id="PF13453"/>
    </source>
</evidence>
<organism evidence="3">
    <name type="scientific">mine drainage metagenome</name>
    <dbReference type="NCBI Taxonomy" id="410659"/>
    <lineage>
        <taxon>unclassified sequences</taxon>
        <taxon>metagenomes</taxon>
        <taxon>ecological metagenomes</taxon>
    </lineage>
</organism>
<reference evidence="3" key="1">
    <citation type="submission" date="2009-10" db="EMBL/GenBank/DDBJ databases">
        <title>Diversity of trophic interactions inside an arsenic-rich microbial ecosystem.</title>
        <authorList>
            <person name="Bertin P.N."/>
            <person name="Heinrich-Salmeron A."/>
            <person name="Pelletier E."/>
            <person name="Goulhen-Chollet F."/>
            <person name="Arsene-Ploetze F."/>
            <person name="Gallien S."/>
            <person name="Calteau A."/>
            <person name="Vallenet D."/>
            <person name="Casiot C."/>
            <person name="Chane-Woon-Ming B."/>
            <person name="Giloteaux L."/>
            <person name="Barakat M."/>
            <person name="Bonnefoy V."/>
            <person name="Bruneel O."/>
            <person name="Chandler M."/>
            <person name="Cleiss J."/>
            <person name="Duran R."/>
            <person name="Elbaz-Poulichet F."/>
            <person name="Fonknechten N."/>
            <person name="Lauga B."/>
            <person name="Mornico D."/>
            <person name="Ortet P."/>
            <person name="Schaeffer C."/>
            <person name="Siguier P."/>
            <person name="Alexander Thil Smith A."/>
            <person name="Van Dorsselaer A."/>
            <person name="Weissenbach J."/>
            <person name="Medigue C."/>
            <person name="Le Paslier D."/>
        </authorList>
    </citation>
    <scope>NUCLEOTIDE SEQUENCE</scope>
</reference>
<dbReference type="AlphaFoldDB" id="E6PQ39"/>
<dbReference type="Pfam" id="PF13453">
    <property type="entry name" value="Zn_ribbon_TFIIB"/>
    <property type="match status" value="1"/>
</dbReference>
<dbReference type="InterPro" id="IPR027392">
    <property type="entry name" value="TF_Znf"/>
</dbReference>
<proteinExistence type="predicted"/>
<evidence type="ECO:0000313" key="3">
    <source>
        <dbReference type="EMBL" id="CBH97043.1"/>
    </source>
</evidence>
<feature type="domain" description="Transcription factor zinc-finger" evidence="2">
    <location>
        <begin position="19"/>
        <end position="59"/>
    </location>
</feature>
<feature type="compositionally biased region" description="Basic and acidic residues" evidence="1">
    <location>
        <begin position="85"/>
        <end position="110"/>
    </location>
</feature>
<feature type="region of interest" description="Disordered" evidence="1">
    <location>
        <begin position="64"/>
        <end position="114"/>
    </location>
</feature>
<protein>
    <recommendedName>
        <fullName evidence="2">Transcription factor zinc-finger domain-containing protein</fullName>
    </recommendedName>
</protein>
<dbReference type="EMBL" id="CABM01000040">
    <property type="protein sequence ID" value="CBH97043.1"/>
    <property type="molecule type" value="Genomic_DNA"/>
</dbReference>